<name>A0ABS6V6L0_9SPHN</name>
<keyword evidence="4" id="KW-1185">Reference proteome</keyword>
<feature type="region of interest" description="Disordered" evidence="1">
    <location>
        <begin position="234"/>
        <end position="255"/>
    </location>
</feature>
<dbReference type="Pfam" id="PF03976">
    <property type="entry name" value="PPK2"/>
    <property type="match status" value="1"/>
</dbReference>
<dbReference type="GO" id="GO:0016301">
    <property type="term" value="F:kinase activity"/>
    <property type="evidence" value="ECO:0007669"/>
    <property type="project" value="UniProtKB-KW"/>
</dbReference>
<dbReference type="PANTHER" id="PTHR34383:SF3">
    <property type="entry name" value="POLYPHOSPHATE:AMP PHOSPHOTRANSFERASE"/>
    <property type="match status" value="1"/>
</dbReference>
<sequence length="255" mass="29055">MPIELTEAGRGAPFTGDYEAELFALQTRLARLQRAQLVYRRRALVIFEGWEGSGLRATLKRLVGALDPCFVATHHIEADDEFDRDRHWLAPFWTKLPSGGNTSLFLHSWHRQLVDASVAGQVDEDRFARRCDEVNEFEAQQGDHDTMVIKMFFDVTEEVQADRLAERRSDPWKALLTTDDNLSGDERAAYRERWNALFRQTDTRWAPWLLIDGNDKRGSRIAALTAIADTLEKALPGEPPRAEDNVVDFPSSASR</sequence>
<evidence type="ECO:0000256" key="1">
    <source>
        <dbReference type="SAM" id="MobiDB-lite"/>
    </source>
</evidence>
<dbReference type="InterPro" id="IPR022488">
    <property type="entry name" value="PPK2-related"/>
</dbReference>
<keyword evidence="3" id="KW-0418">Kinase</keyword>
<proteinExistence type="predicted"/>
<comment type="caution">
    <text evidence="3">The sequence shown here is derived from an EMBL/GenBank/DDBJ whole genome shotgun (WGS) entry which is preliminary data.</text>
</comment>
<dbReference type="EMBL" id="JAHVAH010000001">
    <property type="protein sequence ID" value="MBW0144995.1"/>
    <property type="molecule type" value="Genomic_DNA"/>
</dbReference>
<organism evidence="3 4">
    <name type="scientific">Sphingomicrobium clamense</name>
    <dbReference type="NCBI Taxonomy" id="2851013"/>
    <lineage>
        <taxon>Bacteria</taxon>
        <taxon>Pseudomonadati</taxon>
        <taxon>Pseudomonadota</taxon>
        <taxon>Alphaproteobacteria</taxon>
        <taxon>Sphingomonadales</taxon>
        <taxon>Sphingomonadaceae</taxon>
        <taxon>Sphingomicrobium</taxon>
    </lineage>
</organism>
<protein>
    <submittedName>
        <fullName evidence="3">Polyphosphate kinase</fullName>
    </submittedName>
</protein>
<dbReference type="PANTHER" id="PTHR34383">
    <property type="entry name" value="POLYPHOSPHATE:AMP PHOSPHOTRANSFERASE-RELATED"/>
    <property type="match status" value="1"/>
</dbReference>
<evidence type="ECO:0000259" key="2">
    <source>
        <dbReference type="Pfam" id="PF03976"/>
    </source>
</evidence>
<gene>
    <name evidence="3" type="ORF">KTQ36_06755</name>
</gene>
<dbReference type="RefSeq" id="WP_218632939.1">
    <property type="nucleotide sequence ID" value="NZ_JAHVAH010000001.1"/>
</dbReference>
<keyword evidence="3" id="KW-0808">Transferase</keyword>
<evidence type="ECO:0000313" key="3">
    <source>
        <dbReference type="EMBL" id="MBW0144995.1"/>
    </source>
</evidence>
<evidence type="ECO:0000313" key="4">
    <source>
        <dbReference type="Proteomes" id="UP000698028"/>
    </source>
</evidence>
<dbReference type="Proteomes" id="UP000698028">
    <property type="component" value="Unassembled WGS sequence"/>
</dbReference>
<feature type="domain" description="Polyphosphate kinase-2-related" evidence="2">
    <location>
        <begin position="17"/>
        <end position="234"/>
    </location>
</feature>
<reference evidence="3 4" key="1">
    <citation type="submission" date="2021-07" db="EMBL/GenBank/DDBJ databases">
        <title>The draft genome sequence of Sphingomicrobium sp. B8.</title>
        <authorList>
            <person name="Mu L."/>
        </authorList>
    </citation>
    <scope>NUCLEOTIDE SEQUENCE [LARGE SCALE GENOMIC DNA]</scope>
    <source>
        <strain evidence="3 4">B8</strain>
    </source>
</reference>
<accession>A0ABS6V6L0</accession>